<gene>
    <name evidence="1" type="ORF">MAMMFC1_02467</name>
</gene>
<accession>A0A348AL34</accession>
<name>A0A348AL34_9FIRM</name>
<dbReference type="Proteomes" id="UP000276437">
    <property type="component" value="Chromosome"/>
</dbReference>
<dbReference type="EMBL" id="AP018449">
    <property type="protein sequence ID" value="BBB91782.1"/>
    <property type="molecule type" value="Genomic_DNA"/>
</dbReference>
<evidence type="ECO:0000313" key="1">
    <source>
        <dbReference type="EMBL" id="BBB91782.1"/>
    </source>
</evidence>
<keyword evidence="2" id="KW-1185">Reference proteome</keyword>
<evidence type="ECO:0000313" key="2">
    <source>
        <dbReference type="Proteomes" id="UP000276437"/>
    </source>
</evidence>
<dbReference type="OrthoDB" id="5422155at2"/>
<protein>
    <submittedName>
        <fullName evidence="1">Uncharacterized protein</fullName>
    </submittedName>
</protein>
<dbReference type="KEGG" id="mana:MAMMFC1_02467"/>
<dbReference type="AlphaFoldDB" id="A0A348AL34"/>
<sequence length="59" mass="6699">MQTLKQEAIEAISKLPDSASLEEIMYRLYVIDKVRKGLEATERGETISVGDMKKEIGVW</sequence>
<dbReference type="RefSeq" id="WP_126308763.1">
    <property type="nucleotide sequence ID" value="NZ_AP018449.1"/>
</dbReference>
<organism evidence="1 2">
    <name type="scientific">Methylomusa anaerophila</name>
    <dbReference type="NCBI Taxonomy" id="1930071"/>
    <lineage>
        <taxon>Bacteria</taxon>
        <taxon>Bacillati</taxon>
        <taxon>Bacillota</taxon>
        <taxon>Negativicutes</taxon>
        <taxon>Selenomonadales</taxon>
        <taxon>Sporomusaceae</taxon>
        <taxon>Methylomusa</taxon>
    </lineage>
</organism>
<reference evidence="1 2" key="1">
    <citation type="journal article" date="2018" name="Int. J. Syst. Evol. Microbiol.">
        <title>Methylomusa anaerophila gen. nov., sp. nov., an anaerobic methanol-utilizing bacterium isolated from a microbial fuel cell.</title>
        <authorList>
            <person name="Amano N."/>
            <person name="Yamamuro A."/>
            <person name="Miyahara M."/>
            <person name="Kouzuma A."/>
            <person name="Abe T."/>
            <person name="Watanabe K."/>
        </authorList>
    </citation>
    <scope>NUCLEOTIDE SEQUENCE [LARGE SCALE GENOMIC DNA]</scope>
    <source>
        <strain evidence="1 2">MMFC1</strain>
    </source>
</reference>
<proteinExistence type="predicted"/>